<evidence type="ECO:0000313" key="1">
    <source>
        <dbReference type="EMBL" id="AAO12319.1"/>
    </source>
</evidence>
<reference evidence="1 2" key="1">
    <citation type="journal article" date="2003" name="Virology">
        <title>A novel porcine gammaherpesvirus.</title>
        <authorList>
            <person name="Chmielewicz B."/>
            <person name="Goltz M."/>
            <person name="Franz T."/>
            <person name="Bauer C."/>
            <person name="Brema S."/>
            <person name="Ellerbrok H."/>
            <person name="Beckmann S."/>
            <person name="Rziha H.J."/>
            <person name="Lahrmann K.H."/>
            <person name="Romero C."/>
            <person name="Ehlers B."/>
        </authorList>
    </citation>
    <scope>NUCLEOTIDE SEQUENCE [LARGE SCALE GENOMIC DNA]</scope>
    <source>
        <strain evidence="1">489</strain>
    </source>
</reference>
<proteinExistence type="predicted"/>
<protein>
    <submittedName>
        <fullName evidence="1">Uncharacterized protein</fullName>
    </submittedName>
</protein>
<sequence length="71" mass="8246">MIMAGDVVLCQTKYFNHLPSLFMKCYLLEHQFGISCKPHIMYRGLAVFGLVHIKAARIFYMINFSNICELD</sequence>
<dbReference type="KEGG" id="vg:65101047"/>
<keyword evidence="2" id="KW-1185">Reference proteome</keyword>
<dbReference type="Proteomes" id="UP000325694">
    <property type="component" value="Segment"/>
</dbReference>
<organism evidence="1 2">
    <name type="scientific">Suid gammaherpesvirus 5</name>
    <dbReference type="NCBI Taxonomy" id="1960251"/>
    <lineage>
        <taxon>Viruses</taxon>
        <taxon>Duplodnaviria</taxon>
        <taxon>Heunggongvirae</taxon>
        <taxon>Peploviricota</taxon>
        <taxon>Herviviricetes</taxon>
        <taxon>Herpesvirales</taxon>
        <taxon>Orthoherpesviridae</taxon>
        <taxon>Gammaherpesvirinae</taxon>
        <taxon>Macavirus</taxon>
        <taxon>Macavirus suidgamma5</taxon>
    </lineage>
</organism>
<name>Q772U8_9GAMA</name>
<dbReference type="EMBL" id="AY170316">
    <property type="protein sequence ID" value="AAO12319.1"/>
    <property type="molecule type" value="Genomic_DNA"/>
</dbReference>
<accession>Q772U8</accession>
<evidence type="ECO:0000313" key="2">
    <source>
        <dbReference type="Proteomes" id="UP000325694"/>
    </source>
</evidence>